<dbReference type="EMBL" id="UYSL01021487">
    <property type="protein sequence ID" value="VDL78369.1"/>
    <property type="molecule type" value="Genomic_DNA"/>
</dbReference>
<dbReference type="Proteomes" id="UP000271162">
    <property type="component" value="Unassembled WGS sequence"/>
</dbReference>
<keyword evidence="2" id="KW-1185">Reference proteome</keyword>
<dbReference type="AlphaFoldDB" id="A0A0N4YDQ7"/>
<protein>
    <submittedName>
        <fullName evidence="1 3">Uncharacterized protein</fullName>
    </submittedName>
</protein>
<evidence type="ECO:0000313" key="1">
    <source>
        <dbReference type="EMBL" id="VDL78369.1"/>
    </source>
</evidence>
<accession>A0A0N4YDQ7</accession>
<evidence type="ECO:0000313" key="3">
    <source>
        <dbReference type="WBParaSite" id="NBR_0001477401-mRNA-1"/>
    </source>
</evidence>
<reference evidence="3" key="1">
    <citation type="submission" date="2017-02" db="UniProtKB">
        <authorList>
            <consortium name="WormBaseParasite"/>
        </authorList>
    </citation>
    <scope>IDENTIFICATION</scope>
</reference>
<proteinExistence type="predicted"/>
<organism evidence="3">
    <name type="scientific">Nippostrongylus brasiliensis</name>
    <name type="common">Rat hookworm</name>
    <dbReference type="NCBI Taxonomy" id="27835"/>
    <lineage>
        <taxon>Eukaryota</taxon>
        <taxon>Metazoa</taxon>
        <taxon>Ecdysozoa</taxon>
        <taxon>Nematoda</taxon>
        <taxon>Chromadorea</taxon>
        <taxon>Rhabditida</taxon>
        <taxon>Rhabditina</taxon>
        <taxon>Rhabditomorpha</taxon>
        <taxon>Strongyloidea</taxon>
        <taxon>Heligmosomidae</taxon>
        <taxon>Nippostrongylus</taxon>
    </lineage>
</organism>
<dbReference type="WBParaSite" id="NBR_0001477401-mRNA-1">
    <property type="protein sequence ID" value="NBR_0001477401-mRNA-1"/>
    <property type="gene ID" value="NBR_0001477401"/>
</dbReference>
<gene>
    <name evidence="1" type="ORF">NBR_LOCUS14775</name>
</gene>
<evidence type="ECO:0000313" key="2">
    <source>
        <dbReference type="Proteomes" id="UP000271162"/>
    </source>
</evidence>
<sequence>MADLVARNYCGEDLVHRFEAAGSQMSARQRELLNLTEDDVYAFAPGVLGIALSSITGPFQLIRPLLRNKVPHITYTLLCCAFYKKQMLFDAVKDVPLIEDGSKPEFLPMPDGNRAPLRQQSRYPSDQKAFSLTRDSSETASKYQNGLCFKEENSLVLTEYKNSDMWTNAVAYLKWLKTKIVVLGAEPSLSMTSDDLVKGGRRVFRVILDAVVGRKVETLAPLVLGSSVLDVHRKFAWELKDTQRSALMVTDSDFVGFNGFVYNWDGFGSERGSLARMIHSANIVPRDAVGNTLEAPYFKYTIILAALLRKNELYKMCRGPIHAMQKDAVFCEVVESFLSMNPSKRRPESEIEILDAMESECVEYQNSNPRMRRRGGSLSTRNRTAPRDRTIRTPLVVRVSQIRAHRAPHPPRRPVGSLEFNV</sequence>
<name>A0A0N4YDQ7_NIPBR</name>
<reference evidence="1 2" key="2">
    <citation type="submission" date="2018-11" db="EMBL/GenBank/DDBJ databases">
        <authorList>
            <consortium name="Pathogen Informatics"/>
        </authorList>
    </citation>
    <scope>NUCLEOTIDE SEQUENCE [LARGE SCALE GENOMIC DNA]</scope>
</reference>